<evidence type="ECO:0000256" key="1">
    <source>
        <dbReference type="SAM" id="MobiDB-lite"/>
    </source>
</evidence>
<protein>
    <submittedName>
        <fullName evidence="2">Uncharacterized protein</fullName>
    </submittedName>
</protein>
<gene>
    <name evidence="2" type="ORF">LPLAT_LOCUS13990</name>
</gene>
<accession>A0AAV2PAH8</accession>
<keyword evidence="3" id="KW-1185">Reference proteome</keyword>
<name>A0AAV2PAH8_9HYME</name>
<organism evidence="2 3">
    <name type="scientific">Lasius platythorax</name>
    <dbReference type="NCBI Taxonomy" id="488582"/>
    <lineage>
        <taxon>Eukaryota</taxon>
        <taxon>Metazoa</taxon>
        <taxon>Ecdysozoa</taxon>
        <taxon>Arthropoda</taxon>
        <taxon>Hexapoda</taxon>
        <taxon>Insecta</taxon>
        <taxon>Pterygota</taxon>
        <taxon>Neoptera</taxon>
        <taxon>Endopterygota</taxon>
        <taxon>Hymenoptera</taxon>
        <taxon>Apocrita</taxon>
        <taxon>Aculeata</taxon>
        <taxon>Formicoidea</taxon>
        <taxon>Formicidae</taxon>
        <taxon>Formicinae</taxon>
        <taxon>Lasius</taxon>
        <taxon>Lasius</taxon>
    </lineage>
</organism>
<evidence type="ECO:0000313" key="2">
    <source>
        <dbReference type="EMBL" id="CAL1688981.1"/>
    </source>
</evidence>
<dbReference type="Proteomes" id="UP001497644">
    <property type="component" value="Chromosome 9"/>
</dbReference>
<dbReference type="EMBL" id="OZ034832">
    <property type="protein sequence ID" value="CAL1688981.1"/>
    <property type="molecule type" value="Genomic_DNA"/>
</dbReference>
<evidence type="ECO:0000313" key="3">
    <source>
        <dbReference type="Proteomes" id="UP001497644"/>
    </source>
</evidence>
<feature type="region of interest" description="Disordered" evidence="1">
    <location>
        <begin position="17"/>
        <end position="94"/>
    </location>
</feature>
<sequence>MNERDDALQTLVRIRRDEGRVNERKRKLPSPSLFSQEREHEGSTLCPEGEKDSLYGEKKRSKKSEVASRSVGQARGKRNENREKGMMTAICWKQ</sequence>
<reference evidence="2" key="1">
    <citation type="submission" date="2024-04" db="EMBL/GenBank/DDBJ databases">
        <authorList>
            <consortium name="Molecular Ecology Group"/>
        </authorList>
    </citation>
    <scope>NUCLEOTIDE SEQUENCE</scope>
</reference>
<dbReference type="AlphaFoldDB" id="A0AAV2PAH8"/>
<feature type="compositionally biased region" description="Basic and acidic residues" evidence="1">
    <location>
        <begin position="36"/>
        <end position="66"/>
    </location>
</feature>
<proteinExistence type="predicted"/>